<dbReference type="Pfam" id="PF00795">
    <property type="entry name" value="CN_hydrolase"/>
    <property type="match status" value="1"/>
</dbReference>
<evidence type="ECO:0000259" key="2">
    <source>
        <dbReference type="PROSITE" id="PS50263"/>
    </source>
</evidence>
<dbReference type="InterPro" id="IPR036526">
    <property type="entry name" value="C-N_Hydrolase_sf"/>
</dbReference>
<dbReference type="RefSeq" id="WP_073571535.1">
    <property type="nucleotide sequence ID" value="NZ_FRXN01000002.1"/>
</dbReference>
<dbReference type="STRING" id="1073327.SAMN04488108_1910"/>
<dbReference type="GO" id="GO:0033388">
    <property type="term" value="P:putrescine biosynthetic process from arginine"/>
    <property type="evidence" value="ECO:0007669"/>
    <property type="project" value="TreeGrafter"/>
</dbReference>
<feature type="domain" description="CN hydrolase" evidence="2">
    <location>
        <begin position="1"/>
        <end position="234"/>
    </location>
</feature>
<dbReference type="CDD" id="cd07197">
    <property type="entry name" value="nitrilase"/>
    <property type="match status" value="1"/>
</dbReference>
<accession>A0A1M7ZB54</accession>
<evidence type="ECO:0000313" key="3">
    <source>
        <dbReference type="EMBL" id="SHO62138.1"/>
    </source>
</evidence>
<keyword evidence="4" id="KW-1185">Reference proteome</keyword>
<sequence>MKIGLAQIKPFKGDIQQNILLHLEWIEKAVKEDVDLIVFPELSLTGYEPEFAKELALDADDLRLNVFQNFSDQNEISIALGAPTQAENGILISMLIFQPKKTRKIYSKQMLHSDELPFFIEGTEQIIINQNDIQIAPAICYESLQTNHASAAKELEANLYLASVAKSQKGVDKAFIHFPKIAQEFEIPVLMVNTVGFCDNFMSAGQSAVWSSKGELLSNLDSKAQGLLIYNFETKNTTTIQ</sequence>
<dbReference type="PROSITE" id="PS50263">
    <property type="entry name" value="CN_HYDROLASE"/>
    <property type="match status" value="1"/>
</dbReference>
<dbReference type="SUPFAM" id="SSF56317">
    <property type="entry name" value="Carbon-nitrogen hydrolase"/>
    <property type="match status" value="1"/>
</dbReference>
<dbReference type="PANTHER" id="PTHR43674">
    <property type="entry name" value="NITRILASE C965.09-RELATED"/>
    <property type="match status" value="1"/>
</dbReference>
<dbReference type="OrthoDB" id="9803818at2"/>
<protein>
    <submittedName>
        <fullName evidence="3">Predicted amidohydrolase</fullName>
    </submittedName>
</protein>
<dbReference type="InterPro" id="IPR050345">
    <property type="entry name" value="Aliph_Amidase/BUP"/>
</dbReference>
<evidence type="ECO:0000256" key="1">
    <source>
        <dbReference type="ARBA" id="ARBA00022801"/>
    </source>
</evidence>
<gene>
    <name evidence="3" type="ORF">SAMN04488108_1910</name>
</gene>
<evidence type="ECO:0000313" key="4">
    <source>
        <dbReference type="Proteomes" id="UP000184609"/>
    </source>
</evidence>
<dbReference type="Proteomes" id="UP000184609">
    <property type="component" value="Unassembled WGS sequence"/>
</dbReference>
<dbReference type="Gene3D" id="3.60.110.10">
    <property type="entry name" value="Carbon-nitrogen hydrolase"/>
    <property type="match status" value="1"/>
</dbReference>
<dbReference type="AlphaFoldDB" id="A0A1M7ZB54"/>
<dbReference type="InterPro" id="IPR003010">
    <property type="entry name" value="C-N_Hydrolase"/>
</dbReference>
<dbReference type="EMBL" id="FRXN01000002">
    <property type="protein sequence ID" value="SHO62138.1"/>
    <property type="molecule type" value="Genomic_DNA"/>
</dbReference>
<keyword evidence="1 3" id="KW-0378">Hydrolase</keyword>
<proteinExistence type="predicted"/>
<dbReference type="PANTHER" id="PTHR43674:SF2">
    <property type="entry name" value="BETA-UREIDOPROPIONASE"/>
    <property type="match status" value="1"/>
</dbReference>
<organism evidence="3 4">
    <name type="scientific">Algoriphagus zhangzhouensis</name>
    <dbReference type="NCBI Taxonomy" id="1073327"/>
    <lineage>
        <taxon>Bacteria</taxon>
        <taxon>Pseudomonadati</taxon>
        <taxon>Bacteroidota</taxon>
        <taxon>Cytophagia</taxon>
        <taxon>Cytophagales</taxon>
        <taxon>Cyclobacteriaceae</taxon>
        <taxon>Algoriphagus</taxon>
    </lineage>
</organism>
<name>A0A1M7ZB54_9BACT</name>
<dbReference type="GO" id="GO:0050126">
    <property type="term" value="F:N-carbamoylputrescine amidase activity"/>
    <property type="evidence" value="ECO:0007669"/>
    <property type="project" value="TreeGrafter"/>
</dbReference>
<reference evidence="4" key="1">
    <citation type="submission" date="2016-12" db="EMBL/GenBank/DDBJ databases">
        <authorList>
            <person name="Varghese N."/>
            <person name="Submissions S."/>
        </authorList>
    </citation>
    <scope>NUCLEOTIDE SEQUENCE [LARGE SCALE GENOMIC DNA]</scope>
    <source>
        <strain evidence="4">DSM 25035</strain>
    </source>
</reference>